<dbReference type="RefSeq" id="WP_114772390.1">
    <property type="nucleotide sequence ID" value="NZ_QQBB01000011.1"/>
</dbReference>
<keyword evidence="7" id="KW-1185">Reference proteome</keyword>
<dbReference type="CDD" id="cd07377">
    <property type="entry name" value="WHTH_GntR"/>
    <property type="match status" value="1"/>
</dbReference>
<dbReference type="InterPro" id="IPR050679">
    <property type="entry name" value="Bact_HTH_transcr_reg"/>
</dbReference>
<gene>
    <name evidence="6" type="ORF">DES45_11164</name>
</gene>
<evidence type="ECO:0000256" key="2">
    <source>
        <dbReference type="ARBA" id="ARBA00023125"/>
    </source>
</evidence>
<dbReference type="PANTHER" id="PTHR44846:SF1">
    <property type="entry name" value="MANNOSYL-D-GLYCERATE TRANSPORT_METABOLISM SYSTEM REPRESSOR MNGR-RELATED"/>
    <property type="match status" value="1"/>
</dbReference>
<evidence type="ECO:0000313" key="6">
    <source>
        <dbReference type="EMBL" id="RDI54887.1"/>
    </source>
</evidence>
<keyword evidence="1" id="KW-0805">Transcription regulation</keyword>
<protein>
    <submittedName>
        <fullName evidence="6">GntR family transcriptional regulator</fullName>
    </submittedName>
</protein>
<comment type="caution">
    <text evidence="6">The sequence shown here is derived from an EMBL/GenBank/DDBJ whole genome shotgun (WGS) entry which is preliminary data.</text>
</comment>
<sequence>MADAVEPLKARRIYLLLRERILNGELEPGSRLPGELSIAAEYGLSRVTVRRALDTLANDGLIDRRPGSGTFVREGNSVQPIVADLSNVLSHLVEMGRRTGVRLLSFAYVNPPESVAASLGLEPGERTQRSIRVRLIDGAPFSYLVTHVPERIGVTYSEADLASMPLLGLLERSGIMVEEASQSIGATLAGPDVAEALGLEIGSPLLSLTRVVWDPSGQGVEHLHALYRPDRYSFHMDLVRTGAVGARRWNPVVKPVIAGPETHKRKTKGPESSKPKSRPVRVSNQRRTST</sequence>
<dbReference type="PANTHER" id="PTHR44846">
    <property type="entry name" value="MANNOSYL-D-GLYCERATE TRANSPORT/METABOLISM SYSTEM REPRESSOR MNGR-RELATED"/>
    <property type="match status" value="1"/>
</dbReference>
<reference evidence="6 7" key="1">
    <citation type="submission" date="2018-07" db="EMBL/GenBank/DDBJ databases">
        <title>Genomic Encyclopedia of Type Strains, Phase IV (KMG-IV): sequencing the most valuable type-strain genomes for metagenomic binning, comparative biology and taxonomic classification.</title>
        <authorList>
            <person name="Goeker M."/>
        </authorList>
    </citation>
    <scope>NUCLEOTIDE SEQUENCE [LARGE SCALE GENOMIC DNA]</scope>
    <source>
        <strain evidence="6 7">DSM 14364</strain>
    </source>
</reference>
<dbReference type="AlphaFoldDB" id="A0A370HE43"/>
<dbReference type="InterPro" id="IPR000524">
    <property type="entry name" value="Tscrpt_reg_HTH_GntR"/>
</dbReference>
<name>A0A370HE43_9HYPH</name>
<accession>A0A370HE43</accession>
<dbReference type="InterPro" id="IPR028978">
    <property type="entry name" value="Chorismate_lyase_/UTRA_dom_sf"/>
</dbReference>
<proteinExistence type="predicted"/>
<dbReference type="OrthoDB" id="7173258at2"/>
<dbReference type="Pfam" id="PF07702">
    <property type="entry name" value="UTRA"/>
    <property type="match status" value="1"/>
</dbReference>
<feature type="region of interest" description="Disordered" evidence="4">
    <location>
        <begin position="255"/>
        <end position="290"/>
    </location>
</feature>
<dbReference type="InterPro" id="IPR036388">
    <property type="entry name" value="WH-like_DNA-bd_sf"/>
</dbReference>
<keyword evidence="3" id="KW-0804">Transcription</keyword>
<dbReference type="Gene3D" id="3.40.1410.10">
    <property type="entry name" value="Chorismate lyase-like"/>
    <property type="match status" value="1"/>
</dbReference>
<dbReference type="SMART" id="SM00345">
    <property type="entry name" value="HTH_GNTR"/>
    <property type="match status" value="1"/>
</dbReference>
<feature type="domain" description="HTH gntR-type" evidence="5">
    <location>
        <begin position="7"/>
        <end position="75"/>
    </location>
</feature>
<dbReference type="PRINTS" id="PR00035">
    <property type="entry name" value="HTHGNTR"/>
</dbReference>
<dbReference type="GO" id="GO:0003677">
    <property type="term" value="F:DNA binding"/>
    <property type="evidence" value="ECO:0007669"/>
    <property type="project" value="UniProtKB-KW"/>
</dbReference>
<evidence type="ECO:0000256" key="4">
    <source>
        <dbReference type="SAM" id="MobiDB-lite"/>
    </source>
</evidence>
<dbReference type="PROSITE" id="PS50949">
    <property type="entry name" value="HTH_GNTR"/>
    <property type="match status" value="1"/>
</dbReference>
<evidence type="ECO:0000256" key="1">
    <source>
        <dbReference type="ARBA" id="ARBA00023015"/>
    </source>
</evidence>
<dbReference type="SUPFAM" id="SSF46785">
    <property type="entry name" value="Winged helix' DNA-binding domain"/>
    <property type="match status" value="1"/>
</dbReference>
<dbReference type="GO" id="GO:0003700">
    <property type="term" value="F:DNA-binding transcription factor activity"/>
    <property type="evidence" value="ECO:0007669"/>
    <property type="project" value="InterPro"/>
</dbReference>
<dbReference type="EMBL" id="QQBB01000011">
    <property type="protein sequence ID" value="RDI54887.1"/>
    <property type="molecule type" value="Genomic_DNA"/>
</dbReference>
<dbReference type="GO" id="GO:0045892">
    <property type="term" value="P:negative regulation of DNA-templated transcription"/>
    <property type="evidence" value="ECO:0007669"/>
    <property type="project" value="TreeGrafter"/>
</dbReference>
<dbReference type="SMART" id="SM00866">
    <property type="entry name" value="UTRA"/>
    <property type="match status" value="1"/>
</dbReference>
<evidence type="ECO:0000313" key="7">
    <source>
        <dbReference type="Proteomes" id="UP000254925"/>
    </source>
</evidence>
<dbReference type="InterPro" id="IPR011663">
    <property type="entry name" value="UTRA"/>
</dbReference>
<dbReference type="SUPFAM" id="SSF64288">
    <property type="entry name" value="Chorismate lyase-like"/>
    <property type="match status" value="1"/>
</dbReference>
<dbReference type="InterPro" id="IPR036390">
    <property type="entry name" value="WH_DNA-bd_sf"/>
</dbReference>
<dbReference type="Pfam" id="PF00392">
    <property type="entry name" value="GntR"/>
    <property type="match status" value="1"/>
</dbReference>
<keyword evidence="2" id="KW-0238">DNA-binding</keyword>
<dbReference type="Gene3D" id="1.10.10.10">
    <property type="entry name" value="Winged helix-like DNA-binding domain superfamily/Winged helix DNA-binding domain"/>
    <property type="match status" value="1"/>
</dbReference>
<evidence type="ECO:0000256" key="3">
    <source>
        <dbReference type="ARBA" id="ARBA00023163"/>
    </source>
</evidence>
<dbReference type="Proteomes" id="UP000254925">
    <property type="component" value="Unassembled WGS sequence"/>
</dbReference>
<organism evidence="6 7">
    <name type="scientific">Microvirga subterranea</name>
    <dbReference type="NCBI Taxonomy" id="186651"/>
    <lineage>
        <taxon>Bacteria</taxon>
        <taxon>Pseudomonadati</taxon>
        <taxon>Pseudomonadota</taxon>
        <taxon>Alphaproteobacteria</taxon>
        <taxon>Hyphomicrobiales</taxon>
        <taxon>Methylobacteriaceae</taxon>
        <taxon>Microvirga</taxon>
    </lineage>
</organism>
<evidence type="ECO:0000259" key="5">
    <source>
        <dbReference type="PROSITE" id="PS50949"/>
    </source>
</evidence>